<evidence type="ECO:0000313" key="15">
    <source>
        <dbReference type="EMBL" id="MDR6939121.1"/>
    </source>
</evidence>
<dbReference type="Pfam" id="PF02705">
    <property type="entry name" value="K_trans"/>
    <property type="match status" value="1"/>
</dbReference>
<dbReference type="Pfam" id="PF22776">
    <property type="entry name" value="K_trans_C"/>
    <property type="match status" value="1"/>
</dbReference>
<feature type="transmembrane region" description="Helical" evidence="12">
    <location>
        <begin position="178"/>
        <end position="196"/>
    </location>
</feature>
<keyword evidence="4 12" id="KW-1003">Cell membrane</keyword>
<keyword evidence="7 12" id="KW-0769">Symport</keyword>
<sequence>MNKIPASSRGENLANLQNGSKSEVLPVDKVDNPLASTGTLHLPQTFTGGLMIAALGVVFGDIGTSPLYAMKAVFTTNNGMISVSEHSVYGILSVITWSVMIVVSLKYLSFVMRADNEGEGGILALTALIRHHSSGRLSKAVTIIGIMGAALFFGDSMITPAMSVMSAVEGLDLVYPQARSIVVPISIVILLALFSIQRFGTGKVGRLFGPVMLAWFVLLAILGIPYIVQYPSVLQALLPTYALSFAIDNPFFAFAALGACVLVITGAEALYADMGHFGRKPISMAWALVVLPALVLNYFGQGALLLHDQAALESPFFYLVPDVLRIPVVIIATLATVIASQAVISGAYSVTAQALNLGFLPRMRVLHTSKEASGQIYIPAMNLTLLVGVMVLILLFQSSDNLAHAYGLAVTATEILTTTLFLICARVLWKWPLYKIVPLGIVVVGLELLYFSATLPKIPTGGWLPIMIATVFIAIMADWVWGQRRVRQIRQELGISMSALVAKLRTEDIRRVHGQAIYLHQNRGMVPLSLKENIRFNQSVHEQVLLLRVNVLNVPHVRHAERISVKRIGAEQDGVFDVTIDIGFNDNPNIPHNLRLCSKDADLGFVFDEKHARYFVSLLGYRRADPSSLWHKIITKLFVILSRNASSRVETFGLPRHHTVVIGGVIHL</sequence>
<feature type="transmembrane region" description="Helical" evidence="12">
    <location>
        <begin position="140"/>
        <end position="158"/>
    </location>
</feature>
<comment type="similarity">
    <text evidence="2 12">Belongs to the HAK/KUP transporter (TC 2.A.72) family.</text>
</comment>
<comment type="function">
    <text evidence="12">Transport of potassium into the cell. Likely operates as a K(+):H(+) symporter.</text>
</comment>
<feature type="transmembrane region" description="Helical" evidence="12">
    <location>
        <begin position="436"/>
        <end position="456"/>
    </location>
</feature>
<keyword evidence="16" id="KW-1185">Reference proteome</keyword>
<evidence type="ECO:0000256" key="10">
    <source>
        <dbReference type="ARBA" id="ARBA00023065"/>
    </source>
</evidence>
<dbReference type="InterPro" id="IPR053952">
    <property type="entry name" value="K_trans_C"/>
</dbReference>
<organism evidence="15 16">
    <name type="scientific">Arcanobacterium hippocoleae</name>
    <dbReference type="NCBI Taxonomy" id="149017"/>
    <lineage>
        <taxon>Bacteria</taxon>
        <taxon>Bacillati</taxon>
        <taxon>Actinomycetota</taxon>
        <taxon>Actinomycetes</taxon>
        <taxon>Actinomycetales</taxon>
        <taxon>Actinomycetaceae</taxon>
        <taxon>Arcanobacterium</taxon>
    </lineage>
</organism>
<dbReference type="PANTHER" id="PTHR30540:SF79">
    <property type="entry name" value="LOW AFFINITY POTASSIUM TRANSPORT SYSTEM PROTEIN KUP"/>
    <property type="match status" value="1"/>
</dbReference>
<evidence type="ECO:0000256" key="7">
    <source>
        <dbReference type="ARBA" id="ARBA00022847"/>
    </source>
</evidence>
<gene>
    <name evidence="12" type="primary">kup</name>
    <name evidence="15" type="ORF">J2S36_000664</name>
</gene>
<protein>
    <recommendedName>
        <fullName evidence="12">Probable potassium transport system protein Kup</fullName>
    </recommendedName>
</protein>
<feature type="transmembrane region" description="Helical" evidence="12">
    <location>
        <begin position="403"/>
        <end position="429"/>
    </location>
</feature>
<evidence type="ECO:0000256" key="4">
    <source>
        <dbReference type="ARBA" id="ARBA00022475"/>
    </source>
</evidence>
<dbReference type="EMBL" id="JAVDUJ010000001">
    <property type="protein sequence ID" value="MDR6939121.1"/>
    <property type="molecule type" value="Genomic_DNA"/>
</dbReference>
<reference evidence="15 16" key="1">
    <citation type="submission" date="2023-07" db="EMBL/GenBank/DDBJ databases">
        <title>Sequencing the genomes of 1000 actinobacteria strains.</title>
        <authorList>
            <person name="Klenk H.-P."/>
        </authorList>
    </citation>
    <scope>NUCLEOTIDE SEQUENCE [LARGE SCALE GENOMIC DNA]</scope>
    <source>
        <strain evidence="15 16">DSM 15539</strain>
    </source>
</reference>
<evidence type="ECO:0000256" key="12">
    <source>
        <dbReference type="HAMAP-Rule" id="MF_01522"/>
    </source>
</evidence>
<feature type="transmembrane region" description="Helical" evidence="12">
    <location>
        <begin position="376"/>
        <end position="397"/>
    </location>
</feature>
<keyword evidence="9 12" id="KW-1133">Transmembrane helix</keyword>
<comment type="caution">
    <text evidence="15">The sequence shown here is derived from an EMBL/GenBank/DDBJ whole genome shotgun (WGS) entry which is preliminary data.</text>
</comment>
<evidence type="ECO:0000256" key="6">
    <source>
        <dbReference type="ARBA" id="ARBA00022692"/>
    </source>
</evidence>
<feature type="transmembrane region" description="Helical" evidence="12">
    <location>
        <begin position="326"/>
        <end position="355"/>
    </location>
</feature>
<keyword evidence="3 12" id="KW-0813">Transport</keyword>
<dbReference type="InterPro" id="IPR023051">
    <property type="entry name" value="Kup"/>
</dbReference>
<feature type="transmembrane region" description="Helical" evidence="12">
    <location>
        <begin position="462"/>
        <end position="481"/>
    </location>
</feature>
<keyword evidence="10 12" id="KW-0406">Ion transport</keyword>
<name>A0ABU1T2L3_9ACTO</name>
<accession>A0ABU1T2L3</accession>
<feature type="transmembrane region" description="Helical" evidence="12">
    <location>
        <begin position="46"/>
        <end position="68"/>
    </location>
</feature>
<evidence type="ECO:0000256" key="2">
    <source>
        <dbReference type="ARBA" id="ARBA00007019"/>
    </source>
</evidence>
<comment type="catalytic activity">
    <reaction evidence="12">
        <text>K(+)(in) + H(+)(in) = K(+)(out) + H(+)(out)</text>
        <dbReference type="Rhea" id="RHEA:28490"/>
        <dbReference type="ChEBI" id="CHEBI:15378"/>
        <dbReference type="ChEBI" id="CHEBI:29103"/>
    </reaction>
</comment>
<evidence type="ECO:0000256" key="8">
    <source>
        <dbReference type="ARBA" id="ARBA00022958"/>
    </source>
</evidence>
<evidence type="ECO:0000256" key="1">
    <source>
        <dbReference type="ARBA" id="ARBA00004141"/>
    </source>
</evidence>
<dbReference type="InterPro" id="IPR003855">
    <property type="entry name" value="K+_transporter"/>
</dbReference>
<evidence type="ECO:0000259" key="14">
    <source>
        <dbReference type="Pfam" id="PF22776"/>
    </source>
</evidence>
<evidence type="ECO:0000313" key="16">
    <source>
        <dbReference type="Proteomes" id="UP001266099"/>
    </source>
</evidence>
<feature type="transmembrane region" description="Helical" evidence="12">
    <location>
        <begin position="251"/>
        <end position="272"/>
    </location>
</feature>
<keyword evidence="6 12" id="KW-0812">Transmembrane</keyword>
<evidence type="ECO:0000256" key="3">
    <source>
        <dbReference type="ARBA" id="ARBA00022448"/>
    </source>
</evidence>
<evidence type="ECO:0000256" key="9">
    <source>
        <dbReference type="ARBA" id="ARBA00022989"/>
    </source>
</evidence>
<keyword evidence="11 12" id="KW-0472">Membrane</keyword>
<dbReference type="RefSeq" id="WP_309955532.1">
    <property type="nucleotide sequence ID" value="NZ_CP136414.1"/>
</dbReference>
<keyword evidence="5 12" id="KW-0633">Potassium transport</keyword>
<feature type="transmembrane region" description="Helical" evidence="12">
    <location>
        <begin position="284"/>
        <end position="306"/>
    </location>
</feature>
<comment type="subcellular location">
    <subcellularLocation>
        <location evidence="12">Cell membrane</location>
        <topology evidence="12">Multi-pass membrane protein</topology>
    </subcellularLocation>
    <subcellularLocation>
        <location evidence="1">Membrane</location>
        <topology evidence="1">Multi-pass membrane protein</topology>
    </subcellularLocation>
</comment>
<keyword evidence="8 12" id="KW-0630">Potassium</keyword>
<feature type="transmembrane region" description="Helical" evidence="12">
    <location>
        <begin position="208"/>
        <end position="228"/>
    </location>
</feature>
<evidence type="ECO:0000256" key="11">
    <source>
        <dbReference type="ARBA" id="ARBA00023136"/>
    </source>
</evidence>
<evidence type="ECO:0000259" key="13">
    <source>
        <dbReference type="Pfam" id="PF02705"/>
    </source>
</evidence>
<proteinExistence type="inferred from homology"/>
<dbReference type="InterPro" id="IPR053951">
    <property type="entry name" value="K_trans_N"/>
</dbReference>
<feature type="transmembrane region" description="Helical" evidence="12">
    <location>
        <begin position="88"/>
        <end position="108"/>
    </location>
</feature>
<evidence type="ECO:0000256" key="5">
    <source>
        <dbReference type="ARBA" id="ARBA00022538"/>
    </source>
</evidence>
<dbReference type="PANTHER" id="PTHR30540">
    <property type="entry name" value="OSMOTIC STRESS POTASSIUM TRANSPORTER"/>
    <property type="match status" value="1"/>
</dbReference>
<dbReference type="Proteomes" id="UP001266099">
    <property type="component" value="Unassembled WGS sequence"/>
</dbReference>
<feature type="domain" description="K+ potassium transporter C-terminal" evidence="14">
    <location>
        <begin position="514"/>
        <end position="667"/>
    </location>
</feature>
<feature type="domain" description="K+ potassium transporter integral membrane" evidence="13">
    <location>
        <begin position="50"/>
        <end position="501"/>
    </location>
</feature>
<dbReference type="HAMAP" id="MF_01522">
    <property type="entry name" value="Kup"/>
    <property type="match status" value="1"/>
</dbReference>